<dbReference type="EMBL" id="BSOH01000023">
    <property type="protein sequence ID" value="GLR18910.1"/>
    <property type="molecule type" value="Genomic_DNA"/>
</dbReference>
<accession>A0AA37SSN8</accession>
<dbReference type="AlphaFoldDB" id="A0AA37SSN8"/>
<dbReference type="CDD" id="cd22268">
    <property type="entry name" value="DPBB_RlpA-like"/>
    <property type="match status" value="1"/>
</dbReference>
<keyword evidence="7" id="KW-1185">Reference proteome</keyword>
<reference evidence="6" key="1">
    <citation type="journal article" date="2014" name="Int. J. Syst. Evol. Microbiol.">
        <title>Complete genome sequence of Corynebacterium casei LMG S-19264T (=DSM 44701T), isolated from a smear-ripened cheese.</title>
        <authorList>
            <consortium name="US DOE Joint Genome Institute (JGI-PGF)"/>
            <person name="Walter F."/>
            <person name="Albersmeier A."/>
            <person name="Kalinowski J."/>
            <person name="Ruckert C."/>
        </authorList>
    </citation>
    <scope>NUCLEOTIDE SEQUENCE</scope>
    <source>
        <strain evidence="6">NBRC 108769</strain>
    </source>
</reference>
<dbReference type="GO" id="GO:0008932">
    <property type="term" value="F:lytic endotransglycosylase activity"/>
    <property type="evidence" value="ECO:0007669"/>
    <property type="project" value="UniProtKB-UniRule"/>
</dbReference>
<dbReference type="HAMAP" id="MF_02071">
    <property type="entry name" value="RlpA"/>
    <property type="match status" value="1"/>
</dbReference>
<sequence>MKTLITLILLFGLLSFKPVSKGHINIHKEEGLASYYSDYYQGKLTANGDTFDQQKLTAAHKSLPFGTVVQVINKNNQKAVQVTINDRGPFIEGRIIDLSYLAAEQIDMIEKGIVEVLVKQVVP</sequence>
<keyword evidence="1 3" id="KW-0456">Lyase</keyword>
<dbReference type="PANTHER" id="PTHR34183:SF1">
    <property type="entry name" value="ENDOLYTIC PEPTIDOGLYCAN TRANSGLYCOSYLASE RLPA"/>
    <property type="match status" value="1"/>
</dbReference>
<evidence type="ECO:0000259" key="5">
    <source>
        <dbReference type="Pfam" id="PF03330"/>
    </source>
</evidence>
<dbReference type="NCBIfam" id="TIGR00413">
    <property type="entry name" value="rlpA"/>
    <property type="match status" value="1"/>
</dbReference>
<comment type="function">
    <text evidence="3">Lytic transglycosylase with a strong preference for naked glycan strands that lack stem peptides.</text>
</comment>
<dbReference type="Proteomes" id="UP001156666">
    <property type="component" value="Unassembled WGS sequence"/>
</dbReference>
<dbReference type="EC" id="4.2.2.-" evidence="3"/>
<dbReference type="RefSeq" id="WP_235292855.1">
    <property type="nucleotide sequence ID" value="NZ_BSOH01000023.1"/>
</dbReference>
<gene>
    <name evidence="3" type="primary">rlpA</name>
    <name evidence="6" type="ORF">GCM10007940_35260</name>
</gene>
<dbReference type="InterPro" id="IPR034718">
    <property type="entry name" value="RlpA"/>
</dbReference>
<dbReference type="GO" id="GO:0071555">
    <property type="term" value="P:cell wall organization"/>
    <property type="evidence" value="ECO:0007669"/>
    <property type="project" value="UniProtKB-KW"/>
</dbReference>
<organism evidence="6 7">
    <name type="scientific">Portibacter lacus</name>
    <dbReference type="NCBI Taxonomy" id="1099794"/>
    <lineage>
        <taxon>Bacteria</taxon>
        <taxon>Pseudomonadati</taxon>
        <taxon>Bacteroidota</taxon>
        <taxon>Saprospiria</taxon>
        <taxon>Saprospirales</taxon>
        <taxon>Haliscomenobacteraceae</taxon>
        <taxon>Portibacter</taxon>
    </lineage>
</organism>
<protein>
    <recommendedName>
        <fullName evidence="3">Probable endolytic peptidoglycan transglycosylase RlpA</fullName>
        <ecNumber evidence="3">4.2.2.-</ecNumber>
    </recommendedName>
</protein>
<evidence type="ECO:0000256" key="1">
    <source>
        <dbReference type="ARBA" id="ARBA00023239"/>
    </source>
</evidence>
<evidence type="ECO:0000256" key="4">
    <source>
        <dbReference type="RuleBase" id="RU003495"/>
    </source>
</evidence>
<evidence type="ECO:0000256" key="3">
    <source>
        <dbReference type="HAMAP-Rule" id="MF_02071"/>
    </source>
</evidence>
<name>A0AA37SSN8_9BACT</name>
<dbReference type="GO" id="GO:0000270">
    <property type="term" value="P:peptidoglycan metabolic process"/>
    <property type="evidence" value="ECO:0007669"/>
    <property type="project" value="UniProtKB-UniRule"/>
</dbReference>
<comment type="similarity">
    <text evidence="3 4">Belongs to the RlpA family.</text>
</comment>
<keyword evidence="2 3" id="KW-0961">Cell wall biogenesis/degradation</keyword>
<dbReference type="InterPro" id="IPR009009">
    <property type="entry name" value="RlpA-like_DPBB"/>
</dbReference>
<evidence type="ECO:0000313" key="6">
    <source>
        <dbReference type="EMBL" id="GLR18910.1"/>
    </source>
</evidence>
<dbReference type="Pfam" id="PF03330">
    <property type="entry name" value="DPBB_1"/>
    <property type="match status" value="1"/>
</dbReference>
<evidence type="ECO:0000256" key="2">
    <source>
        <dbReference type="ARBA" id="ARBA00023316"/>
    </source>
</evidence>
<proteinExistence type="inferred from homology"/>
<dbReference type="Gene3D" id="2.40.40.10">
    <property type="entry name" value="RlpA-like domain"/>
    <property type="match status" value="1"/>
</dbReference>
<feature type="domain" description="RlpA-like protein double-psi beta-barrel" evidence="5">
    <location>
        <begin position="30"/>
        <end position="117"/>
    </location>
</feature>
<evidence type="ECO:0000313" key="7">
    <source>
        <dbReference type="Proteomes" id="UP001156666"/>
    </source>
</evidence>
<dbReference type="PANTHER" id="PTHR34183">
    <property type="entry name" value="ENDOLYTIC PEPTIDOGLYCAN TRANSGLYCOSYLASE RLPA"/>
    <property type="match status" value="1"/>
</dbReference>
<dbReference type="InterPro" id="IPR036908">
    <property type="entry name" value="RlpA-like_sf"/>
</dbReference>
<dbReference type="SUPFAM" id="SSF50685">
    <property type="entry name" value="Barwin-like endoglucanases"/>
    <property type="match status" value="1"/>
</dbReference>
<comment type="caution">
    <text evidence="6">The sequence shown here is derived from an EMBL/GenBank/DDBJ whole genome shotgun (WGS) entry which is preliminary data.</text>
</comment>
<dbReference type="InterPro" id="IPR012997">
    <property type="entry name" value="RplA"/>
</dbReference>
<reference evidence="6" key="2">
    <citation type="submission" date="2023-01" db="EMBL/GenBank/DDBJ databases">
        <title>Draft genome sequence of Portibacter lacus strain NBRC 108769.</title>
        <authorList>
            <person name="Sun Q."/>
            <person name="Mori K."/>
        </authorList>
    </citation>
    <scope>NUCLEOTIDE SEQUENCE</scope>
    <source>
        <strain evidence="6">NBRC 108769</strain>
    </source>
</reference>